<dbReference type="STRING" id="1619048.UU49_C0005G0056"/>
<gene>
    <name evidence="1" type="ORF">UU49_C0005G0056</name>
</gene>
<protein>
    <submittedName>
        <fullName evidence="1">Uncharacterized protein</fullName>
    </submittedName>
</protein>
<organism evidence="1 2">
    <name type="scientific">Candidatus Magasanikbacteria bacterium GW2011_GWC2_41_17</name>
    <dbReference type="NCBI Taxonomy" id="1619048"/>
    <lineage>
        <taxon>Bacteria</taxon>
        <taxon>Candidatus Magasanikiibacteriota</taxon>
    </lineage>
</organism>
<dbReference type="AlphaFoldDB" id="A0A0G0VFN6"/>
<sequence length="59" mass="6657">MTEGRPISLEELRARFEQEQVQNAKLRSLDGMARKGGAQAEAAEKAKRRLFLGNKREGK</sequence>
<name>A0A0G0VFN6_9BACT</name>
<evidence type="ECO:0000313" key="1">
    <source>
        <dbReference type="EMBL" id="KKR99598.1"/>
    </source>
</evidence>
<proteinExistence type="predicted"/>
<reference evidence="1 2" key="1">
    <citation type="journal article" date="2015" name="Nature">
        <title>rRNA introns, odd ribosomes, and small enigmatic genomes across a large radiation of phyla.</title>
        <authorList>
            <person name="Brown C.T."/>
            <person name="Hug L.A."/>
            <person name="Thomas B.C."/>
            <person name="Sharon I."/>
            <person name="Castelle C.J."/>
            <person name="Singh A."/>
            <person name="Wilkins M.J."/>
            <person name="Williams K.H."/>
            <person name="Banfield J.F."/>
        </authorList>
    </citation>
    <scope>NUCLEOTIDE SEQUENCE [LARGE SCALE GENOMIC DNA]</scope>
</reference>
<dbReference type="Proteomes" id="UP000034108">
    <property type="component" value="Unassembled WGS sequence"/>
</dbReference>
<dbReference type="EMBL" id="LCAV01000005">
    <property type="protein sequence ID" value="KKR99598.1"/>
    <property type="molecule type" value="Genomic_DNA"/>
</dbReference>
<accession>A0A0G0VFN6</accession>
<comment type="caution">
    <text evidence="1">The sequence shown here is derived from an EMBL/GenBank/DDBJ whole genome shotgun (WGS) entry which is preliminary data.</text>
</comment>
<evidence type="ECO:0000313" key="2">
    <source>
        <dbReference type="Proteomes" id="UP000034108"/>
    </source>
</evidence>